<dbReference type="GO" id="GO:0005507">
    <property type="term" value="F:copper ion binding"/>
    <property type="evidence" value="ECO:0007669"/>
    <property type="project" value="TreeGrafter"/>
</dbReference>
<evidence type="ECO:0000256" key="1">
    <source>
        <dbReference type="ARBA" id="ARBA00010169"/>
    </source>
</evidence>
<dbReference type="InterPro" id="IPR015867">
    <property type="entry name" value="N-reg_PII/ATP_PRibTrfase_C"/>
</dbReference>
<evidence type="ECO:0000313" key="3">
    <source>
        <dbReference type="Proteomes" id="UP000177383"/>
    </source>
</evidence>
<proteinExistence type="inferred from homology"/>
<sequence length="103" mass="11761">MKPNILFLTCTDSEEAEKISVTLLKKRLVVCIKKIPISSSYLYKGKIESADEVLLIMDSIEENFSQVEQEIKKLHSYETFVLLSVPVGKTTNAVLKWIKEEIL</sequence>
<dbReference type="STRING" id="1798375.A2773_04690"/>
<name>A0A1F5ZRT1_9BACT</name>
<accession>A0A1F5ZRT1</accession>
<dbReference type="InterPro" id="IPR011322">
    <property type="entry name" value="N-reg_PII-like_a/b"/>
</dbReference>
<dbReference type="EMBL" id="MFJE01000005">
    <property type="protein sequence ID" value="OGG15158.1"/>
    <property type="molecule type" value="Genomic_DNA"/>
</dbReference>
<organism evidence="2 3">
    <name type="scientific">Candidatus Gottesmanbacteria bacterium RIFCSPHIGHO2_01_FULL_39_10</name>
    <dbReference type="NCBI Taxonomy" id="1798375"/>
    <lineage>
        <taxon>Bacteria</taxon>
        <taxon>Candidatus Gottesmaniibacteriota</taxon>
    </lineage>
</organism>
<dbReference type="InterPro" id="IPR004323">
    <property type="entry name" value="Ion_tolerance_CutA"/>
</dbReference>
<dbReference type="Proteomes" id="UP000177383">
    <property type="component" value="Unassembled WGS sequence"/>
</dbReference>
<dbReference type="AlphaFoldDB" id="A0A1F5ZRT1"/>
<comment type="similarity">
    <text evidence="1">Belongs to the CutA family.</text>
</comment>
<comment type="caution">
    <text evidence="2">The sequence shown here is derived from an EMBL/GenBank/DDBJ whole genome shotgun (WGS) entry which is preliminary data.</text>
</comment>
<dbReference type="Pfam" id="PF03091">
    <property type="entry name" value="CutA1"/>
    <property type="match status" value="1"/>
</dbReference>
<evidence type="ECO:0008006" key="4">
    <source>
        <dbReference type="Google" id="ProtNLM"/>
    </source>
</evidence>
<dbReference type="SUPFAM" id="SSF54913">
    <property type="entry name" value="GlnB-like"/>
    <property type="match status" value="1"/>
</dbReference>
<protein>
    <recommendedName>
        <fullName evidence="4">Divalent cation transporter</fullName>
    </recommendedName>
</protein>
<dbReference type="PANTHER" id="PTHR23419:SF8">
    <property type="entry name" value="FI09726P"/>
    <property type="match status" value="1"/>
</dbReference>
<reference evidence="2 3" key="1">
    <citation type="journal article" date="2016" name="Nat. Commun.">
        <title>Thousands of microbial genomes shed light on interconnected biogeochemical processes in an aquifer system.</title>
        <authorList>
            <person name="Anantharaman K."/>
            <person name="Brown C.T."/>
            <person name="Hug L.A."/>
            <person name="Sharon I."/>
            <person name="Castelle C.J."/>
            <person name="Probst A.J."/>
            <person name="Thomas B.C."/>
            <person name="Singh A."/>
            <person name="Wilkins M.J."/>
            <person name="Karaoz U."/>
            <person name="Brodie E.L."/>
            <person name="Williams K.H."/>
            <person name="Hubbard S.S."/>
            <person name="Banfield J.F."/>
        </authorList>
    </citation>
    <scope>NUCLEOTIDE SEQUENCE [LARGE SCALE GENOMIC DNA]</scope>
</reference>
<dbReference type="GO" id="GO:0010038">
    <property type="term" value="P:response to metal ion"/>
    <property type="evidence" value="ECO:0007669"/>
    <property type="project" value="InterPro"/>
</dbReference>
<evidence type="ECO:0000313" key="2">
    <source>
        <dbReference type="EMBL" id="OGG15158.1"/>
    </source>
</evidence>
<dbReference type="Gene3D" id="3.30.70.120">
    <property type="match status" value="1"/>
</dbReference>
<dbReference type="PANTHER" id="PTHR23419">
    <property type="entry name" value="DIVALENT CATION TOLERANCE CUTA-RELATED"/>
    <property type="match status" value="1"/>
</dbReference>
<gene>
    <name evidence="2" type="ORF">A2773_04690</name>
</gene>